<evidence type="ECO:0000313" key="3">
    <source>
        <dbReference type="Proteomes" id="UP000838763"/>
    </source>
</evidence>
<dbReference type="Proteomes" id="UP000838763">
    <property type="component" value="Unassembled WGS sequence"/>
</dbReference>
<sequence>MPDLSAGSGAQGIGGATVTLLHSLGAHVFFGDWDDVKGRKLEQDLGSGQANGGSAYFQKLDVRDYNSQLALFDAAYTKHGKVDVAISCAAVGEPAGWFEPEDLNLETVRNEPGPVKDHIEINLTSVISFSRIALAYMKSNNSELAPAEDFSKSIVLVSSIAGITEAPGLFAYSPAKHGVIGLMRALRPWAPVKYGVRANAICPWATDTHLLSGVKDKWVKEKMPMNTPENVARLILQCAADKALNGTAVFVSGGRGFDTEEGINRTLPQWMGEENAKQFLRGQEVLGLACVIPRPIGWISTTSPDGKTHNLAPYSQFTNVTFDPPYVMFSANQTSGNNRKDTVENAEKSGKFCWNLATWKLREQLNVTAEQVQYGVDEFERAGLEKSFSSKLPGDASNPVPMVEPPMGTVDIVIGRVVGVHIDDSVLTDGRIDVKKTEPIARCGYYDYTVVRDTFEMVIPGMDEALLAGLEGSVKLHETFASREDEERRE</sequence>
<dbReference type="SUPFAM" id="SSF51735">
    <property type="entry name" value="NAD(P)-binding Rossmann-fold domains"/>
    <property type="match status" value="1"/>
</dbReference>
<evidence type="ECO:0000259" key="1">
    <source>
        <dbReference type="SMART" id="SM00903"/>
    </source>
</evidence>
<dbReference type="GO" id="GO:0010181">
    <property type="term" value="F:FMN binding"/>
    <property type="evidence" value="ECO:0007669"/>
    <property type="project" value="InterPro"/>
</dbReference>
<protein>
    <recommendedName>
        <fullName evidence="1">Flavin reductase like domain-containing protein</fullName>
    </recommendedName>
</protein>
<dbReference type="OrthoDB" id="5371740at2759"/>
<gene>
    <name evidence="2" type="ORF">PPNO1_LOCUS5712</name>
</gene>
<dbReference type="SMART" id="SM00903">
    <property type="entry name" value="Flavin_Reduct"/>
    <property type="match status" value="1"/>
</dbReference>
<dbReference type="Gene3D" id="3.40.50.720">
    <property type="entry name" value="NAD(P)-binding Rossmann-like Domain"/>
    <property type="match status" value="1"/>
</dbReference>
<keyword evidence="3" id="KW-1185">Reference proteome</keyword>
<comment type="caution">
    <text evidence="2">The sequence shown here is derived from an EMBL/GenBank/DDBJ whole genome shotgun (WGS) entry which is preliminary data.</text>
</comment>
<name>A0A9P1MCR7_9PEZI</name>
<dbReference type="EMBL" id="CALLCH030000015">
    <property type="protein sequence ID" value="CAI4216043.1"/>
    <property type="molecule type" value="Genomic_DNA"/>
</dbReference>
<dbReference type="PRINTS" id="PR00081">
    <property type="entry name" value="GDHRDH"/>
</dbReference>
<proteinExistence type="predicted"/>
<accession>A0A9P1MCR7</accession>
<dbReference type="PANTHER" id="PTHR43812:SF2">
    <property type="entry name" value="FLAVIN REDUCTASE LIKE DOMAIN-CONTAINING PROTEIN"/>
    <property type="match status" value="1"/>
</dbReference>
<organism evidence="2 3">
    <name type="scientific">Parascedosporium putredinis</name>
    <dbReference type="NCBI Taxonomy" id="1442378"/>
    <lineage>
        <taxon>Eukaryota</taxon>
        <taxon>Fungi</taxon>
        <taxon>Dikarya</taxon>
        <taxon>Ascomycota</taxon>
        <taxon>Pezizomycotina</taxon>
        <taxon>Sordariomycetes</taxon>
        <taxon>Hypocreomycetidae</taxon>
        <taxon>Microascales</taxon>
        <taxon>Microascaceae</taxon>
        <taxon>Parascedosporium</taxon>
    </lineage>
</organism>
<dbReference type="Pfam" id="PF00106">
    <property type="entry name" value="adh_short"/>
    <property type="match status" value="1"/>
</dbReference>
<feature type="domain" description="Flavin reductase like" evidence="1">
    <location>
        <begin position="289"/>
        <end position="434"/>
    </location>
</feature>
<dbReference type="AlphaFoldDB" id="A0A9P1MCR7"/>
<dbReference type="SUPFAM" id="SSF50475">
    <property type="entry name" value="FMN-binding split barrel"/>
    <property type="match status" value="1"/>
</dbReference>
<dbReference type="Gene3D" id="2.30.110.10">
    <property type="entry name" value="Electron Transport, Fmn-binding Protein, Chain A"/>
    <property type="match status" value="1"/>
</dbReference>
<dbReference type="InterPro" id="IPR036291">
    <property type="entry name" value="NAD(P)-bd_dom_sf"/>
</dbReference>
<evidence type="ECO:0000313" key="2">
    <source>
        <dbReference type="EMBL" id="CAI4216043.1"/>
    </source>
</evidence>
<reference evidence="2" key="1">
    <citation type="submission" date="2022-11" db="EMBL/GenBank/DDBJ databases">
        <authorList>
            <person name="Scott C."/>
            <person name="Bruce N."/>
        </authorList>
    </citation>
    <scope>NUCLEOTIDE SEQUENCE</scope>
</reference>
<dbReference type="Pfam" id="PF01613">
    <property type="entry name" value="Flavin_Reduct"/>
    <property type="match status" value="1"/>
</dbReference>
<dbReference type="PANTHER" id="PTHR43812">
    <property type="entry name" value="BLR2425 PROTEIN"/>
    <property type="match status" value="1"/>
</dbReference>
<dbReference type="InterPro" id="IPR002563">
    <property type="entry name" value="Flavin_Rdtase-like_dom"/>
</dbReference>
<dbReference type="InterPro" id="IPR002347">
    <property type="entry name" value="SDR_fam"/>
</dbReference>
<dbReference type="InterPro" id="IPR012349">
    <property type="entry name" value="Split_barrel_FMN-bd"/>
</dbReference>